<dbReference type="InterPro" id="IPR016190">
    <property type="entry name" value="Transl_init_fac_IF2/IF5_Zn-bd"/>
</dbReference>
<feature type="compositionally biased region" description="Basic and acidic residues" evidence="6">
    <location>
        <begin position="117"/>
        <end position="128"/>
    </location>
</feature>
<comment type="similarity">
    <text evidence="1">Belongs to the eIF-2-beta/eIF-5 family.</text>
</comment>
<feature type="region of interest" description="Disordered" evidence="6">
    <location>
        <begin position="116"/>
        <end position="146"/>
    </location>
</feature>
<evidence type="ECO:0000313" key="8">
    <source>
        <dbReference type="EMBL" id="KAG1346976.1"/>
    </source>
</evidence>
<feature type="domain" description="Translation initiation factor IF2/IF5" evidence="7">
    <location>
        <begin position="1"/>
        <end position="99"/>
    </location>
</feature>
<dbReference type="InterPro" id="IPR045196">
    <property type="entry name" value="IF2/IF5"/>
</dbReference>
<dbReference type="GO" id="GO:0005525">
    <property type="term" value="F:GTP binding"/>
    <property type="evidence" value="ECO:0007669"/>
    <property type="project" value="UniProtKB-KW"/>
</dbReference>
<dbReference type="EMBL" id="CM017877">
    <property type="protein sequence ID" value="KAG1346976.1"/>
    <property type="molecule type" value="Genomic_DNA"/>
</dbReference>
<sequence length="201" mass="21833">MITKIEGVKSNIVNMVDIAKALAGPASYTTKYFGCELGAQSKFDEKTGISLVNGAHDTAKLAGLLKKYVRCHGCGNPETEIIISKNQMITLKCAACGFVSDVDTRDKLTTFVLKNPPEQKKGAKDRKGTPNRSVDAVSTRESEGNQNYYVTQENDKPCRIHGFLDPMDNGPSGCDPMASNVPLSITTWNFLSNFVSRTSST</sequence>
<dbReference type="PANTHER" id="PTHR23001">
    <property type="entry name" value="EUKARYOTIC TRANSLATION INITIATION FACTOR"/>
    <property type="match status" value="1"/>
</dbReference>
<keyword evidence="3" id="KW-0547">Nucleotide-binding</keyword>
<evidence type="ECO:0000256" key="3">
    <source>
        <dbReference type="ARBA" id="ARBA00022741"/>
    </source>
</evidence>
<dbReference type="InterPro" id="IPR002735">
    <property type="entry name" value="Transl_init_fac_IF2/IF5_dom"/>
</dbReference>
<dbReference type="GO" id="GO:0005829">
    <property type="term" value="C:cytosol"/>
    <property type="evidence" value="ECO:0007669"/>
    <property type="project" value="TreeGrafter"/>
</dbReference>
<reference evidence="8" key="2">
    <citation type="submission" date="2019-07" db="EMBL/GenBank/DDBJ databases">
        <authorList>
            <person name="Yang Y."/>
            <person name="Bocs S."/>
            <person name="Baudouin L."/>
        </authorList>
    </citation>
    <scope>NUCLEOTIDE SEQUENCE</scope>
    <source>
        <tissue evidence="8">Spear leaf of Hainan Tall coconut</tissue>
    </source>
</reference>
<dbReference type="OrthoDB" id="10250831at2759"/>
<dbReference type="GO" id="GO:0071074">
    <property type="term" value="F:eukaryotic initiation factor eIF2 binding"/>
    <property type="evidence" value="ECO:0007669"/>
    <property type="project" value="TreeGrafter"/>
</dbReference>
<organism evidence="8 9">
    <name type="scientific">Cocos nucifera</name>
    <name type="common">Coconut palm</name>
    <dbReference type="NCBI Taxonomy" id="13894"/>
    <lineage>
        <taxon>Eukaryota</taxon>
        <taxon>Viridiplantae</taxon>
        <taxon>Streptophyta</taxon>
        <taxon>Embryophyta</taxon>
        <taxon>Tracheophyta</taxon>
        <taxon>Spermatophyta</taxon>
        <taxon>Magnoliopsida</taxon>
        <taxon>Liliopsida</taxon>
        <taxon>Arecaceae</taxon>
        <taxon>Arecoideae</taxon>
        <taxon>Cocoseae</taxon>
        <taxon>Attaleinae</taxon>
        <taxon>Cocos</taxon>
    </lineage>
</organism>
<keyword evidence="4" id="KW-0648">Protein biosynthesis</keyword>
<dbReference type="FunFam" id="2.20.25.350:FF:000001">
    <property type="entry name" value="Eukaryotic translation initiation factor 5"/>
    <property type="match status" value="1"/>
</dbReference>
<comment type="caution">
    <text evidence="8">The sequence shown here is derived from an EMBL/GenBank/DDBJ whole genome shotgun (WGS) entry which is preliminary data.</text>
</comment>
<evidence type="ECO:0000259" key="7">
    <source>
        <dbReference type="SMART" id="SM00653"/>
    </source>
</evidence>
<proteinExistence type="inferred from homology"/>
<keyword evidence="5" id="KW-0342">GTP-binding</keyword>
<evidence type="ECO:0000256" key="6">
    <source>
        <dbReference type="SAM" id="MobiDB-lite"/>
    </source>
</evidence>
<dbReference type="PANTHER" id="PTHR23001:SF7">
    <property type="entry name" value="EUKARYOTIC TRANSLATION INITIATION FACTOR 5"/>
    <property type="match status" value="1"/>
</dbReference>
<evidence type="ECO:0000256" key="1">
    <source>
        <dbReference type="ARBA" id="ARBA00010397"/>
    </source>
</evidence>
<gene>
    <name evidence="8" type="ORF">COCNU_06G008050</name>
</gene>
<keyword evidence="9" id="KW-1185">Reference proteome</keyword>
<dbReference type="SUPFAM" id="SSF75689">
    <property type="entry name" value="Zinc-binding domain of translation initiation factor 2 beta"/>
    <property type="match status" value="1"/>
</dbReference>
<evidence type="ECO:0000256" key="5">
    <source>
        <dbReference type="ARBA" id="ARBA00023134"/>
    </source>
</evidence>
<dbReference type="GO" id="GO:0001732">
    <property type="term" value="P:formation of cytoplasmic translation initiation complex"/>
    <property type="evidence" value="ECO:0007669"/>
    <property type="project" value="TreeGrafter"/>
</dbReference>
<dbReference type="Gene3D" id="2.20.25.350">
    <property type="match status" value="1"/>
</dbReference>
<accession>A0A8K0IB30</accession>
<dbReference type="SMART" id="SM00653">
    <property type="entry name" value="eIF2B_5"/>
    <property type="match status" value="1"/>
</dbReference>
<dbReference type="GO" id="GO:0005092">
    <property type="term" value="F:GDP-dissociation inhibitor activity"/>
    <property type="evidence" value="ECO:0007669"/>
    <property type="project" value="TreeGrafter"/>
</dbReference>
<dbReference type="Gene3D" id="3.30.30.170">
    <property type="match status" value="1"/>
</dbReference>
<reference evidence="8" key="1">
    <citation type="journal article" date="2017" name="Gigascience">
        <title>The genome draft of coconut (Cocos nucifera).</title>
        <authorList>
            <person name="Xiao Y."/>
            <person name="Xu P."/>
            <person name="Fan H."/>
            <person name="Baudouin L."/>
            <person name="Xia W."/>
            <person name="Bocs S."/>
            <person name="Xu J."/>
            <person name="Li Q."/>
            <person name="Guo A."/>
            <person name="Zhou L."/>
            <person name="Li J."/>
            <person name="Wu Y."/>
            <person name="Ma Z."/>
            <person name="Armero A."/>
            <person name="Issali A.E."/>
            <person name="Liu N."/>
            <person name="Peng M."/>
            <person name="Yang Y."/>
        </authorList>
    </citation>
    <scope>NUCLEOTIDE SEQUENCE</scope>
    <source>
        <tissue evidence="8">Spear leaf of Hainan Tall coconut</tissue>
    </source>
</reference>
<keyword evidence="2" id="KW-0396">Initiation factor</keyword>
<name>A0A8K0IB30_COCNU</name>
<evidence type="ECO:0000313" key="9">
    <source>
        <dbReference type="Proteomes" id="UP000797356"/>
    </source>
</evidence>
<dbReference type="SUPFAM" id="SSF100966">
    <property type="entry name" value="Translation initiation factor 2 beta, aIF2beta, N-terminal domain"/>
    <property type="match status" value="1"/>
</dbReference>
<dbReference type="Proteomes" id="UP000797356">
    <property type="component" value="Chromosome 6"/>
</dbReference>
<dbReference type="AlphaFoldDB" id="A0A8K0IB30"/>
<evidence type="ECO:0000256" key="4">
    <source>
        <dbReference type="ARBA" id="ARBA00022917"/>
    </source>
</evidence>
<dbReference type="GO" id="GO:0003743">
    <property type="term" value="F:translation initiation factor activity"/>
    <property type="evidence" value="ECO:0007669"/>
    <property type="project" value="UniProtKB-KW"/>
</dbReference>
<dbReference type="Pfam" id="PF01873">
    <property type="entry name" value="eIF-5_eIF-2B"/>
    <property type="match status" value="1"/>
</dbReference>
<dbReference type="InterPro" id="IPR016189">
    <property type="entry name" value="Transl_init_fac_IF2/IF5_N"/>
</dbReference>
<protein>
    <recommendedName>
        <fullName evidence="7">Translation initiation factor IF2/IF5 domain-containing protein</fullName>
    </recommendedName>
</protein>
<evidence type="ECO:0000256" key="2">
    <source>
        <dbReference type="ARBA" id="ARBA00022540"/>
    </source>
</evidence>